<organism evidence="2 3">
    <name type="scientific">Plakobranchus ocellatus</name>
    <dbReference type="NCBI Taxonomy" id="259542"/>
    <lineage>
        <taxon>Eukaryota</taxon>
        <taxon>Metazoa</taxon>
        <taxon>Spiralia</taxon>
        <taxon>Lophotrochozoa</taxon>
        <taxon>Mollusca</taxon>
        <taxon>Gastropoda</taxon>
        <taxon>Heterobranchia</taxon>
        <taxon>Euthyneura</taxon>
        <taxon>Panpulmonata</taxon>
        <taxon>Sacoglossa</taxon>
        <taxon>Placobranchoidea</taxon>
        <taxon>Plakobranchidae</taxon>
        <taxon>Plakobranchus</taxon>
    </lineage>
</organism>
<feature type="compositionally biased region" description="Basic residues" evidence="1">
    <location>
        <begin position="46"/>
        <end position="72"/>
    </location>
</feature>
<feature type="compositionally biased region" description="Basic residues" evidence="1">
    <location>
        <begin position="1"/>
        <end position="15"/>
    </location>
</feature>
<keyword evidence="3" id="KW-1185">Reference proteome</keyword>
<gene>
    <name evidence="2" type="ORF">PoB_001951800</name>
</gene>
<feature type="region of interest" description="Disordered" evidence="1">
    <location>
        <begin position="1"/>
        <end position="89"/>
    </location>
</feature>
<dbReference type="Pfam" id="PF09612">
    <property type="entry name" value="HtrL_YibB"/>
    <property type="match status" value="1"/>
</dbReference>
<evidence type="ECO:0000313" key="2">
    <source>
        <dbReference type="EMBL" id="GFN93012.1"/>
    </source>
</evidence>
<evidence type="ECO:0000256" key="1">
    <source>
        <dbReference type="SAM" id="MobiDB-lite"/>
    </source>
</evidence>
<name>A0AAV3ZEL1_9GAST</name>
<evidence type="ECO:0000313" key="3">
    <source>
        <dbReference type="Proteomes" id="UP000735302"/>
    </source>
</evidence>
<feature type="compositionally biased region" description="Acidic residues" evidence="1">
    <location>
        <begin position="20"/>
        <end position="41"/>
    </location>
</feature>
<feature type="compositionally biased region" description="Basic and acidic residues" evidence="1">
    <location>
        <begin position="73"/>
        <end position="88"/>
    </location>
</feature>
<proteinExistence type="predicted"/>
<dbReference type="InterPro" id="IPR011735">
    <property type="entry name" value="WlaTC/HtrL_glycosyltransf"/>
</dbReference>
<dbReference type="AlphaFoldDB" id="A0AAV3ZEL1"/>
<protein>
    <submittedName>
        <fullName evidence="2">Protein htrl-like</fullName>
    </submittedName>
</protein>
<dbReference type="Proteomes" id="UP000735302">
    <property type="component" value="Unassembled WGS sequence"/>
</dbReference>
<accession>A0AAV3ZEL1</accession>
<sequence>MRRTSGRMRKRRRRSKMEEREDEEDEWEDEKEEEEEQVEEKEEGKRRRRRMRRTSKRRKSKRRRRRMRRTRGGGRDKEDQKKTRDGERTIFQVATDSMMAMAWTGFGPEKGLYNFTVVTALVDIGRGSWGRQERGYSQYLLYMQRMLRLDVNMVIFVGAKGRPFIDWMRRGRGTRTYVVETSIQDLPYFRYRDRFKEIMESEQYQRDNDLVRKGLAEAVSPEYDIIQLSKFYFVDRAVQMNVFNTSYFIWLDAGYGKGANIHPKDGVWVPKNLFEYADQLTFIERGQGALYHEPKKEYLHKVSLNIIAGLFFGGGSEVVQEAYRRQQREVMRWVEEGIVDDDQTMYMLLYYQEPAMFHLVQGDWLEVFKLFNSHDS</sequence>
<comment type="caution">
    <text evidence="2">The sequence shown here is derived from an EMBL/GenBank/DDBJ whole genome shotgun (WGS) entry which is preliminary data.</text>
</comment>
<dbReference type="EMBL" id="BLXT01002310">
    <property type="protein sequence ID" value="GFN93012.1"/>
    <property type="molecule type" value="Genomic_DNA"/>
</dbReference>
<reference evidence="2 3" key="1">
    <citation type="journal article" date="2021" name="Elife">
        <title>Chloroplast acquisition without the gene transfer in kleptoplastic sea slugs, Plakobranchus ocellatus.</title>
        <authorList>
            <person name="Maeda T."/>
            <person name="Takahashi S."/>
            <person name="Yoshida T."/>
            <person name="Shimamura S."/>
            <person name="Takaki Y."/>
            <person name="Nagai Y."/>
            <person name="Toyoda A."/>
            <person name="Suzuki Y."/>
            <person name="Arimoto A."/>
            <person name="Ishii H."/>
            <person name="Satoh N."/>
            <person name="Nishiyama T."/>
            <person name="Hasebe M."/>
            <person name="Maruyama T."/>
            <person name="Minagawa J."/>
            <person name="Obokata J."/>
            <person name="Shigenobu S."/>
        </authorList>
    </citation>
    <scope>NUCLEOTIDE SEQUENCE [LARGE SCALE GENOMIC DNA]</scope>
</reference>